<dbReference type="EMBL" id="FNEJ01000028">
    <property type="protein sequence ID" value="SDJ37648.1"/>
    <property type="molecule type" value="Genomic_DNA"/>
</dbReference>
<accession>A0A1G8T7Z3</accession>
<proteinExistence type="predicted"/>
<name>A0A1G8T7Z3_9RHOB</name>
<organism evidence="1 2">
    <name type="scientific">Salipiger marinus</name>
    <dbReference type="NCBI Taxonomy" id="555512"/>
    <lineage>
        <taxon>Bacteria</taxon>
        <taxon>Pseudomonadati</taxon>
        <taxon>Pseudomonadota</taxon>
        <taxon>Alphaproteobacteria</taxon>
        <taxon>Rhodobacterales</taxon>
        <taxon>Roseobacteraceae</taxon>
        <taxon>Salipiger</taxon>
    </lineage>
</organism>
<evidence type="ECO:0000313" key="1">
    <source>
        <dbReference type="EMBL" id="SDJ37648.1"/>
    </source>
</evidence>
<reference evidence="1 2" key="1">
    <citation type="submission" date="2016-10" db="EMBL/GenBank/DDBJ databases">
        <authorList>
            <person name="de Groot N.N."/>
        </authorList>
    </citation>
    <scope>NUCLEOTIDE SEQUENCE [LARGE SCALE GENOMIC DNA]</scope>
    <source>
        <strain evidence="1 2">DSM 26424</strain>
    </source>
</reference>
<dbReference type="AlphaFoldDB" id="A0A1G8T7Z3"/>
<evidence type="ECO:0000313" key="2">
    <source>
        <dbReference type="Proteomes" id="UP000199093"/>
    </source>
</evidence>
<gene>
    <name evidence="1" type="ORF">SAMN04487993_102847</name>
</gene>
<dbReference type="Proteomes" id="UP000199093">
    <property type="component" value="Unassembled WGS sequence"/>
</dbReference>
<dbReference type="STRING" id="555512.SAMN04487993_102847"/>
<protein>
    <submittedName>
        <fullName evidence="1">Uncharacterized protein</fullName>
    </submittedName>
</protein>
<sequence length="79" mass="8429">MVQDSEDVLGFLRSVVSFAQSHDQQALALVVKTALPAMQSAGPLCKSLSITCGPDSLKVAHCARRSASYCRHFCPLHAA</sequence>
<keyword evidence="2" id="KW-1185">Reference proteome</keyword>